<dbReference type="Pfam" id="PF13257">
    <property type="entry name" value="DUF4048"/>
    <property type="match status" value="1"/>
</dbReference>
<feature type="compositionally biased region" description="Low complexity" evidence="2">
    <location>
        <begin position="408"/>
        <end position="426"/>
    </location>
</feature>
<feature type="compositionally biased region" description="Polar residues" evidence="2">
    <location>
        <begin position="392"/>
        <end position="407"/>
    </location>
</feature>
<name>A0A4U0XQX0_9PEZI</name>
<keyword evidence="1" id="KW-0175">Coiled coil</keyword>
<dbReference type="AlphaFoldDB" id="A0A4U0XQX0"/>
<evidence type="ECO:0000256" key="2">
    <source>
        <dbReference type="SAM" id="MobiDB-lite"/>
    </source>
</evidence>
<dbReference type="InterPro" id="IPR025122">
    <property type="entry name" value="DUF4048"/>
</dbReference>
<feature type="region of interest" description="Disordered" evidence="2">
    <location>
        <begin position="290"/>
        <end position="453"/>
    </location>
</feature>
<dbReference type="Proteomes" id="UP000308768">
    <property type="component" value="Unassembled WGS sequence"/>
</dbReference>
<protein>
    <recommendedName>
        <fullName evidence="3">DUF4048 domain-containing protein</fullName>
    </recommendedName>
</protein>
<evidence type="ECO:0000256" key="1">
    <source>
        <dbReference type="SAM" id="Coils"/>
    </source>
</evidence>
<organism evidence="4 5">
    <name type="scientific">Cryomyces minteri</name>
    <dbReference type="NCBI Taxonomy" id="331657"/>
    <lineage>
        <taxon>Eukaryota</taxon>
        <taxon>Fungi</taxon>
        <taxon>Dikarya</taxon>
        <taxon>Ascomycota</taxon>
        <taxon>Pezizomycotina</taxon>
        <taxon>Dothideomycetes</taxon>
        <taxon>Dothideomycetes incertae sedis</taxon>
        <taxon>Cryomyces</taxon>
    </lineage>
</organism>
<reference evidence="4 5" key="1">
    <citation type="submission" date="2017-03" db="EMBL/GenBank/DDBJ databases">
        <title>Genomes of endolithic fungi from Antarctica.</title>
        <authorList>
            <person name="Coleine C."/>
            <person name="Masonjones S."/>
            <person name="Stajich J.E."/>
        </authorList>
    </citation>
    <scope>NUCLEOTIDE SEQUENCE [LARGE SCALE GENOMIC DNA]</scope>
    <source>
        <strain evidence="4 5">CCFEE 5187</strain>
    </source>
</reference>
<keyword evidence="5" id="KW-1185">Reference proteome</keyword>
<accession>A0A4U0XQX0</accession>
<sequence length="479" mass="52983">MDCQPYQDPVGRRNHTNSCERDIIHELQHVTFETVPVAQSLHVTHRVPAKEEQIIYNLEVARENTASPTGPTDTCFLTALAAQERRVLELKEELHRAELDLQRLKKRWASHEATTKRNDVLRVQQLRPLETATLNSEYTEDDSDGSSAWLQKEMERRKALLSGTKSSHRKVFSGSRNTRALSLLSPDQAAPNSPCPQRYQDRPKRPTPISRASTTSDLTAELADALRDSNDDRSLPREDLLRTGKQMATDFKDGLWTFIEDLRQATVGDEGVHGMQSRPPQSALNVANGRKLAGRPSSRITANATGRPTMTKTSSSSGLPIRPAMQTRPSGDLPSTDIGGSFWKESGLDAPKLAAAPKITKATKLSPSSRKSSHRPTNSIGSWDAWDDSAQDTESTQSSSRNSISEGRTSLATDSSSRRTSTSSNDDTPRQRDSTNAEKRESIPWPALTKLSPSVLKRTASHLMSEWDGNLSPSLDKQD</sequence>
<feature type="compositionally biased region" description="Basic and acidic residues" evidence="2">
    <location>
        <begin position="427"/>
        <end position="442"/>
    </location>
</feature>
<feature type="non-terminal residue" evidence="4">
    <location>
        <position position="479"/>
    </location>
</feature>
<feature type="compositionally biased region" description="Polar residues" evidence="2">
    <location>
        <begin position="298"/>
        <end position="318"/>
    </location>
</feature>
<feature type="region of interest" description="Disordered" evidence="2">
    <location>
        <begin position="160"/>
        <end position="216"/>
    </location>
</feature>
<evidence type="ECO:0000313" key="4">
    <source>
        <dbReference type="EMBL" id="TKA79924.1"/>
    </source>
</evidence>
<dbReference type="OrthoDB" id="4097086at2759"/>
<dbReference type="EMBL" id="NAJN01000078">
    <property type="protein sequence ID" value="TKA79924.1"/>
    <property type="molecule type" value="Genomic_DNA"/>
</dbReference>
<comment type="caution">
    <text evidence="4">The sequence shown here is derived from an EMBL/GenBank/DDBJ whole genome shotgun (WGS) entry which is preliminary data.</text>
</comment>
<feature type="compositionally biased region" description="Polar residues" evidence="2">
    <location>
        <begin position="363"/>
        <end position="381"/>
    </location>
</feature>
<feature type="coiled-coil region" evidence="1">
    <location>
        <begin position="80"/>
        <end position="114"/>
    </location>
</feature>
<gene>
    <name evidence="4" type="ORF">B0A49_02482</name>
</gene>
<feature type="domain" description="DUF4048" evidence="3">
    <location>
        <begin position="178"/>
        <end position="401"/>
    </location>
</feature>
<proteinExistence type="predicted"/>
<evidence type="ECO:0000313" key="5">
    <source>
        <dbReference type="Proteomes" id="UP000308768"/>
    </source>
</evidence>
<evidence type="ECO:0000259" key="3">
    <source>
        <dbReference type="Pfam" id="PF13257"/>
    </source>
</evidence>